<organism evidence="1 2">
    <name type="scientific">Pseudocercospora musae</name>
    <dbReference type="NCBI Taxonomy" id="113226"/>
    <lineage>
        <taxon>Eukaryota</taxon>
        <taxon>Fungi</taxon>
        <taxon>Dikarya</taxon>
        <taxon>Ascomycota</taxon>
        <taxon>Pezizomycotina</taxon>
        <taxon>Dothideomycetes</taxon>
        <taxon>Dothideomycetidae</taxon>
        <taxon>Mycosphaerellales</taxon>
        <taxon>Mycosphaerellaceae</taxon>
        <taxon>Pseudocercospora</taxon>
    </lineage>
</organism>
<dbReference type="Proteomes" id="UP000073492">
    <property type="component" value="Unassembled WGS sequence"/>
</dbReference>
<name>A0A139I0Y3_9PEZI</name>
<dbReference type="AlphaFoldDB" id="A0A139I0Y3"/>
<proteinExistence type="predicted"/>
<accession>A0A139I0Y3</accession>
<protein>
    <submittedName>
        <fullName evidence="1">Uncharacterized protein</fullName>
    </submittedName>
</protein>
<reference evidence="1 2" key="1">
    <citation type="submission" date="2015-07" db="EMBL/GenBank/DDBJ databases">
        <title>Comparative genomics of the Sigatoka disease complex on banana suggests a link between parallel evolutionary changes in Pseudocercospora fijiensis and Pseudocercospora eumusae and increased virulence on the banana host.</title>
        <authorList>
            <person name="Chang T.-C."/>
            <person name="Salvucci A."/>
            <person name="Crous P.W."/>
            <person name="Stergiopoulos I."/>
        </authorList>
    </citation>
    <scope>NUCLEOTIDE SEQUENCE [LARGE SCALE GENOMIC DNA]</scope>
    <source>
        <strain evidence="1 2">CBS 116634</strain>
    </source>
</reference>
<gene>
    <name evidence="1" type="ORF">AC579_6501</name>
</gene>
<comment type="caution">
    <text evidence="1">The sequence shown here is derived from an EMBL/GenBank/DDBJ whole genome shotgun (WGS) entry which is preliminary data.</text>
</comment>
<dbReference type="EMBL" id="LFZO01000471">
    <property type="protein sequence ID" value="KXT08242.1"/>
    <property type="molecule type" value="Genomic_DNA"/>
</dbReference>
<sequence length="122" mass="13254">MNHLGVRGNPAIGRSGWVSDFRLIVINSSRLSTPGVGEFSPVKTPEISDVHRSELGAVNDFPAVLCEMLPYLRGKELRVDFVAAVHLFQRGSAQALVQCLKGILWAEVWEKPASANSLGTPD</sequence>
<evidence type="ECO:0000313" key="1">
    <source>
        <dbReference type="EMBL" id="KXT08242.1"/>
    </source>
</evidence>
<evidence type="ECO:0000313" key="2">
    <source>
        <dbReference type="Proteomes" id="UP000073492"/>
    </source>
</evidence>
<keyword evidence="2" id="KW-1185">Reference proteome</keyword>